<dbReference type="GO" id="GO:0006896">
    <property type="term" value="P:Golgi to vacuole transport"/>
    <property type="evidence" value="ECO:0007669"/>
    <property type="project" value="TreeGrafter"/>
</dbReference>
<feature type="compositionally biased region" description="Basic residues" evidence="8">
    <location>
        <begin position="890"/>
        <end position="903"/>
    </location>
</feature>
<comment type="similarity">
    <text evidence="2 7">Belongs to the adaptor complexes large subunit family.</text>
</comment>
<keyword evidence="6" id="KW-0472">Membrane</keyword>
<dbReference type="EMBL" id="KV014877">
    <property type="protein sequence ID" value="KZV21717.1"/>
    <property type="molecule type" value="Genomic_DNA"/>
</dbReference>
<dbReference type="PIRSF" id="PIRSF037092">
    <property type="entry name" value="AP3_complex_delta"/>
    <property type="match status" value="1"/>
</dbReference>
<evidence type="ECO:0000256" key="6">
    <source>
        <dbReference type="ARBA" id="ARBA00023136"/>
    </source>
</evidence>
<dbReference type="GO" id="GO:0030123">
    <property type="term" value="C:AP-3 adaptor complex"/>
    <property type="evidence" value="ECO:0007669"/>
    <property type="project" value="InterPro"/>
</dbReference>
<evidence type="ECO:0000256" key="7">
    <source>
        <dbReference type="PIRNR" id="PIRNR037092"/>
    </source>
</evidence>
<sequence length="924" mass="102692">MAAPSLMDSLFQRSLDDLIKSMRFATTSTLPDFIAKSIDEIRREIKSTDPLTKATALQKLLYLHSLHGVDMSWAAFHSIELSSSPAHSHKRVAYLSASLSFDPFSTDVILLLTHQLRKDLTSSNEHDVGIALSTLSAIANADLSRDLSPELFNLLGSGKFVVRKKATACLMRVFEQYPDAVRVCFKRVVENLDCSDVGVLSATVGLFCELAVKEPRSYLPLAPEFYKVLVDCRNNWILIKILKIFSLLIPLEPRLGMKVMGPICEHLERSGAKSLIFECVRTIVASLSEHESALKLAVGKIREFLSDEDPNLKFLGLQALTFVAQKHLWAVMENQEVIVKALSDVDVNIKLEALRLVMSIVSEENIAEICRILITHALKSDPEFCNEILGFILLTCSRNFYEIIFDFDWYVSFLGEMARIPDCQKGKEIEDQLVDIGMRVKDARSELVHVARDLLIDPALLGNPFLHKVLSAAAWVSGEYVELSRNPFELMEALLQPRISLLPPSVRAVYIQSTFKVLAFCMHSYLTLNREEASQSTEQTDYQVRTDAVASGSLPNTKMDGQTVVIAPELTSAASYMEHHPTRKSMLDLVQLVESNLGPLICCDEVDVQERANNVLGLIKFMKSDLQLEGGKINGALDAFKMIELTVDAFSEELGPVSVNAQDRVPVPGGLQLKETLGDLDAVLGDFKLPISTSFSLVKAFSTENDAPSIHECQNKDDTELSTESTSLLEEHRKRHGLYYLGSHDKEMITNDYPPANEPKLDATDETEGLLKLAEQSLVTKKKPNQSKPRPVVVKLDDGEGTIDTSKRSEFQGDLISGKVQEVLLGNESAPSSSRSKSLHKSSKRRENELAVGISGSRSMPGSRIREDHIDGEDSNSQSSMKEKEDDKKSGKKKGRRGKHKSRQRADVELDMEAKSAVIPDFLL</sequence>
<evidence type="ECO:0000256" key="8">
    <source>
        <dbReference type="SAM" id="MobiDB-lite"/>
    </source>
</evidence>
<dbReference type="Gene3D" id="1.25.10.10">
    <property type="entry name" value="Leucine-rich Repeat Variant"/>
    <property type="match status" value="1"/>
</dbReference>
<dbReference type="InterPro" id="IPR016024">
    <property type="entry name" value="ARM-type_fold"/>
</dbReference>
<feature type="region of interest" description="Disordered" evidence="8">
    <location>
        <begin position="826"/>
        <end position="924"/>
    </location>
</feature>
<dbReference type="AlphaFoldDB" id="A0A2Z7AQU2"/>
<accession>A0A2Z7AQU2</accession>
<evidence type="ECO:0000256" key="1">
    <source>
        <dbReference type="ARBA" id="ARBA00004308"/>
    </source>
</evidence>
<keyword evidence="5 7" id="KW-0653">Protein transport</keyword>
<dbReference type="Pfam" id="PF01602">
    <property type="entry name" value="Adaptin_N"/>
    <property type="match status" value="1"/>
</dbReference>
<keyword evidence="4" id="KW-0677">Repeat</keyword>
<feature type="domain" description="Clathrin/coatomer adaptor adaptin-like N-terminal" evidence="9">
    <location>
        <begin position="34"/>
        <end position="619"/>
    </location>
</feature>
<evidence type="ECO:0000313" key="10">
    <source>
        <dbReference type="EMBL" id="KZV21717.1"/>
    </source>
</evidence>
<name>A0A2Z7AQU2_9LAMI</name>
<evidence type="ECO:0000256" key="5">
    <source>
        <dbReference type="ARBA" id="ARBA00022927"/>
    </source>
</evidence>
<organism evidence="10 11">
    <name type="scientific">Dorcoceras hygrometricum</name>
    <dbReference type="NCBI Taxonomy" id="472368"/>
    <lineage>
        <taxon>Eukaryota</taxon>
        <taxon>Viridiplantae</taxon>
        <taxon>Streptophyta</taxon>
        <taxon>Embryophyta</taxon>
        <taxon>Tracheophyta</taxon>
        <taxon>Spermatophyta</taxon>
        <taxon>Magnoliopsida</taxon>
        <taxon>eudicotyledons</taxon>
        <taxon>Gunneridae</taxon>
        <taxon>Pentapetalae</taxon>
        <taxon>asterids</taxon>
        <taxon>lamiids</taxon>
        <taxon>Lamiales</taxon>
        <taxon>Gesneriaceae</taxon>
        <taxon>Didymocarpoideae</taxon>
        <taxon>Trichosporeae</taxon>
        <taxon>Loxocarpinae</taxon>
        <taxon>Dorcoceras</taxon>
    </lineage>
</organism>
<comment type="subcellular location">
    <subcellularLocation>
        <location evidence="1">Endomembrane system</location>
    </subcellularLocation>
    <subcellularLocation>
        <location evidence="7">Golgi apparatus</location>
    </subcellularLocation>
</comment>
<dbReference type="Proteomes" id="UP000250235">
    <property type="component" value="Unassembled WGS sequence"/>
</dbReference>
<dbReference type="GO" id="GO:0010008">
    <property type="term" value="C:endosome membrane"/>
    <property type="evidence" value="ECO:0007669"/>
    <property type="project" value="TreeGrafter"/>
</dbReference>
<evidence type="ECO:0000256" key="3">
    <source>
        <dbReference type="ARBA" id="ARBA00022448"/>
    </source>
</evidence>
<keyword evidence="3 7" id="KW-0813">Transport</keyword>
<protein>
    <recommendedName>
        <fullName evidence="7">AP-3 complex subunit delta</fullName>
    </recommendedName>
</protein>
<comment type="function">
    <text evidence="7">Part of the AP-3 complex, an adaptor-related complex which seems to be clathrin-associated. The complex is associated with the Golgi region as well as more peripheral structures. It facilitates the budding of vesicles from the Golgi membrane and may be directly involved in trafficking to the vacuole. It also function in maintaining the identity of lytic vacuoles and in regulating the transition between storage and lytic vacuoles.</text>
</comment>
<reference evidence="10 11" key="1">
    <citation type="journal article" date="2015" name="Proc. Natl. Acad. Sci. U.S.A.">
        <title>The resurrection genome of Boea hygrometrica: A blueprint for survival of dehydration.</title>
        <authorList>
            <person name="Xiao L."/>
            <person name="Yang G."/>
            <person name="Zhang L."/>
            <person name="Yang X."/>
            <person name="Zhao S."/>
            <person name="Ji Z."/>
            <person name="Zhou Q."/>
            <person name="Hu M."/>
            <person name="Wang Y."/>
            <person name="Chen M."/>
            <person name="Xu Y."/>
            <person name="Jin H."/>
            <person name="Xiao X."/>
            <person name="Hu G."/>
            <person name="Bao F."/>
            <person name="Hu Y."/>
            <person name="Wan P."/>
            <person name="Li L."/>
            <person name="Deng X."/>
            <person name="Kuang T."/>
            <person name="Xiang C."/>
            <person name="Zhu J.K."/>
            <person name="Oliver M.J."/>
            <person name="He Y."/>
        </authorList>
    </citation>
    <scope>NUCLEOTIDE SEQUENCE [LARGE SCALE GENOMIC DNA]</scope>
    <source>
        <strain evidence="11">cv. XS01</strain>
    </source>
</reference>
<gene>
    <name evidence="10" type="ORF">F511_02875</name>
</gene>
<dbReference type="PANTHER" id="PTHR22781:SF12">
    <property type="entry name" value="AP-3 COMPLEX SUBUNIT DELTA-1"/>
    <property type="match status" value="1"/>
</dbReference>
<dbReference type="OrthoDB" id="10264595at2759"/>
<dbReference type="SUPFAM" id="SSF48371">
    <property type="entry name" value="ARM repeat"/>
    <property type="match status" value="1"/>
</dbReference>
<keyword evidence="11" id="KW-1185">Reference proteome</keyword>
<comment type="subunit">
    <text evidence="7">Adaptor protein complex 3 (AP-3) is a heterotetramer.</text>
</comment>
<dbReference type="PANTHER" id="PTHR22781">
    <property type="entry name" value="DELTA ADAPTIN-RELATED"/>
    <property type="match status" value="1"/>
</dbReference>
<dbReference type="GO" id="GO:0006623">
    <property type="term" value="P:protein targeting to vacuole"/>
    <property type="evidence" value="ECO:0007669"/>
    <property type="project" value="TreeGrafter"/>
</dbReference>
<feature type="region of interest" description="Disordered" evidence="8">
    <location>
        <begin position="776"/>
        <end position="810"/>
    </location>
</feature>
<dbReference type="InterPro" id="IPR011989">
    <property type="entry name" value="ARM-like"/>
</dbReference>
<keyword evidence="7" id="KW-0333">Golgi apparatus</keyword>
<feature type="compositionally biased region" description="Basic and acidic residues" evidence="8">
    <location>
        <begin position="904"/>
        <end position="914"/>
    </location>
</feature>
<dbReference type="GO" id="GO:0005794">
    <property type="term" value="C:Golgi apparatus"/>
    <property type="evidence" value="ECO:0007669"/>
    <property type="project" value="UniProtKB-SubCell"/>
</dbReference>
<dbReference type="InterPro" id="IPR017105">
    <property type="entry name" value="AP3_complex_dsu"/>
</dbReference>
<evidence type="ECO:0000259" key="9">
    <source>
        <dbReference type="Pfam" id="PF01602"/>
    </source>
</evidence>
<evidence type="ECO:0000313" key="11">
    <source>
        <dbReference type="Proteomes" id="UP000250235"/>
    </source>
</evidence>
<proteinExistence type="inferred from homology"/>
<evidence type="ECO:0000256" key="2">
    <source>
        <dbReference type="ARBA" id="ARBA00006613"/>
    </source>
</evidence>
<evidence type="ECO:0000256" key="4">
    <source>
        <dbReference type="ARBA" id="ARBA00022737"/>
    </source>
</evidence>
<dbReference type="InterPro" id="IPR002553">
    <property type="entry name" value="Clathrin/coatomer_adapt-like_N"/>
</dbReference>